<evidence type="ECO:0000313" key="4">
    <source>
        <dbReference type="WBParaSite" id="HPLM_0001760401-mRNA-1"/>
    </source>
</evidence>
<organism evidence="4">
    <name type="scientific">Haemonchus placei</name>
    <name type="common">Barber's pole worm</name>
    <dbReference type="NCBI Taxonomy" id="6290"/>
    <lineage>
        <taxon>Eukaryota</taxon>
        <taxon>Metazoa</taxon>
        <taxon>Ecdysozoa</taxon>
        <taxon>Nematoda</taxon>
        <taxon>Chromadorea</taxon>
        <taxon>Rhabditida</taxon>
        <taxon>Rhabditina</taxon>
        <taxon>Rhabditomorpha</taxon>
        <taxon>Strongyloidea</taxon>
        <taxon>Trichostrongylidae</taxon>
        <taxon>Haemonchus</taxon>
    </lineage>
</organism>
<evidence type="ECO:0000313" key="3">
    <source>
        <dbReference type="Proteomes" id="UP000268014"/>
    </source>
</evidence>
<proteinExistence type="predicted"/>
<reference evidence="2 3" key="2">
    <citation type="submission" date="2018-11" db="EMBL/GenBank/DDBJ databases">
        <authorList>
            <consortium name="Pathogen Informatics"/>
        </authorList>
    </citation>
    <scope>NUCLEOTIDE SEQUENCE [LARGE SCALE GENOMIC DNA]</scope>
    <source>
        <strain evidence="2 3">MHpl1</strain>
    </source>
</reference>
<feature type="region of interest" description="Disordered" evidence="1">
    <location>
        <begin position="1"/>
        <end position="54"/>
    </location>
</feature>
<evidence type="ECO:0000256" key="1">
    <source>
        <dbReference type="SAM" id="MobiDB-lite"/>
    </source>
</evidence>
<keyword evidence="3" id="KW-1185">Reference proteome</keyword>
<sequence length="107" mass="11967">MFLLQNRVRSGPPERSQRQHPRKIAQPKTASQSLLISQDDEDVASSENARESSTNLQCYHGCRERHKEGARSNGGPLVNNRPEDVCIGAGLGKRQKCLYQRHLSAQS</sequence>
<gene>
    <name evidence="2" type="ORF">HPLM_LOCUS17596</name>
</gene>
<accession>A0A0N4X043</accession>
<feature type="compositionally biased region" description="Polar residues" evidence="1">
    <location>
        <begin position="45"/>
        <end position="54"/>
    </location>
</feature>
<reference evidence="4" key="1">
    <citation type="submission" date="2017-02" db="UniProtKB">
        <authorList>
            <consortium name="WormBaseParasite"/>
        </authorList>
    </citation>
    <scope>IDENTIFICATION</scope>
</reference>
<dbReference type="EMBL" id="UZAF01020049">
    <property type="protein sequence ID" value="VDO65886.1"/>
    <property type="molecule type" value="Genomic_DNA"/>
</dbReference>
<dbReference type="Proteomes" id="UP000268014">
    <property type="component" value="Unassembled WGS sequence"/>
</dbReference>
<dbReference type="AlphaFoldDB" id="A0A0N4X043"/>
<evidence type="ECO:0000313" key="2">
    <source>
        <dbReference type="EMBL" id="VDO65886.1"/>
    </source>
</evidence>
<dbReference type="WBParaSite" id="HPLM_0001760401-mRNA-1">
    <property type="protein sequence ID" value="HPLM_0001760401-mRNA-1"/>
    <property type="gene ID" value="HPLM_0001760401"/>
</dbReference>
<name>A0A0N4X043_HAEPC</name>
<protein>
    <submittedName>
        <fullName evidence="2 4">Uncharacterized protein</fullName>
    </submittedName>
</protein>